<evidence type="ECO:0000313" key="2">
    <source>
        <dbReference type="Proteomes" id="UP000792457"/>
    </source>
</evidence>
<organism evidence="1 2">
    <name type="scientific">Ladona fulva</name>
    <name type="common">Scarce chaser dragonfly</name>
    <name type="synonym">Libellula fulva</name>
    <dbReference type="NCBI Taxonomy" id="123851"/>
    <lineage>
        <taxon>Eukaryota</taxon>
        <taxon>Metazoa</taxon>
        <taxon>Ecdysozoa</taxon>
        <taxon>Arthropoda</taxon>
        <taxon>Hexapoda</taxon>
        <taxon>Insecta</taxon>
        <taxon>Pterygota</taxon>
        <taxon>Palaeoptera</taxon>
        <taxon>Odonata</taxon>
        <taxon>Epiprocta</taxon>
        <taxon>Anisoptera</taxon>
        <taxon>Libelluloidea</taxon>
        <taxon>Libellulidae</taxon>
        <taxon>Ladona</taxon>
    </lineage>
</organism>
<reference evidence="1" key="1">
    <citation type="submission" date="2013-04" db="EMBL/GenBank/DDBJ databases">
        <authorList>
            <person name="Qu J."/>
            <person name="Murali S.C."/>
            <person name="Bandaranaike D."/>
            <person name="Bellair M."/>
            <person name="Blankenburg K."/>
            <person name="Chao H."/>
            <person name="Dinh H."/>
            <person name="Doddapaneni H."/>
            <person name="Downs B."/>
            <person name="Dugan-Rocha S."/>
            <person name="Elkadiri S."/>
            <person name="Gnanaolivu R.D."/>
            <person name="Hernandez B."/>
            <person name="Javaid M."/>
            <person name="Jayaseelan J.C."/>
            <person name="Lee S."/>
            <person name="Li M."/>
            <person name="Ming W."/>
            <person name="Munidasa M."/>
            <person name="Muniz J."/>
            <person name="Nguyen L."/>
            <person name="Ongeri F."/>
            <person name="Osuji N."/>
            <person name="Pu L.-L."/>
            <person name="Puazo M."/>
            <person name="Qu C."/>
            <person name="Quiroz J."/>
            <person name="Raj R."/>
            <person name="Weissenberger G."/>
            <person name="Xin Y."/>
            <person name="Zou X."/>
            <person name="Han Y."/>
            <person name="Richards S."/>
            <person name="Worley K."/>
            <person name="Muzny D."/>
            <person name="Gibbs R."/>
        </authorList>
    </citation>
    <scope>NUCLEOTIDE SEQUENCE</scope>
    <source>
        <strain evidence="1">Sampled in the wild</strain>
    </source>
</reference>
<dbReference type="AlphaFoldDB" id="A0A8K0NUU0"/>
<name>A0A8K0NUU0_LADFU</name>
<dbReference type="OrthoDB" id="5871067at2759"/>
<sequence>MTIAILQVPEGTDPLQWYSAMFDALLGMLKSRVGGSARGGMNVQNEAHPKRDVNISFRRIDQLQSDTILQRVKKIIQSNEDFFLDGLLSISFQHVDVHGGRGPALCLPKTMDFHSFCHRKMSILVIGNDDNLCLPMALCIGISLHEDATADFRRLYQCKRALRERAISLCERAGVVIEEGGASVEEVRMFQHALPQYQITVFDDDRKGRKVLFEGPRDKAGGGPRKNIDLLYWNSHYNVIKSITSAFTCNFYCRLCHQPYDHRSSHKCTAACDRCHNNPPCPTSGVGGDSIACANCNTKFYDGLCYLNHLWPQGKGKSLTTHWVRRMTGSSFIPPICLCRSHGVKFATRILNPLQQQHVATCNKEKQFESEDPVKDFIYYINSLARIGFKNVTCIAHNAKGYDGNFILRAIL</sequence>
<dbReference type="EMBL" id="KZ308143">
    <property type="protein sequence ID" value="KAG8222741.1"/>
    <property type="molecule type" value="Genomic_DNA"/>
</dbReference>
<comment type="caution">
    <text evidence="1">The sequence shown here is derived from an EMBL/GenBank/DDBJ whole genome shotgun (WGS) entry which is preliminary data.</text>
</comment>
<reference evidence="1" key="2">
    <citation type="submission" date="2017-10" db="EMBL/GenBank/DDBJ databases">
        <title>Ladona fulva Genome sequencing and assembly.</title>
        <authorList>
            <person name="Murali S."/>
            <person name="Richards S."/>
            <person name="Bandaranaike D."/>
            <person name="Bellair M."/>
            <person name="Blankenburg K."/>
            <person name="Chao H."/>
            <person name="Dinh H."/>
            <person name="Doddapaneni H."/>
            <person name="Dugan-Rocha S."/>
            <person name="Elkadiri S."/>
            <person name="Gnanaolivu R."/>
            <person name="Hernandez B."/>
            <person name="Skinner E."/>
            <person name="Javaid M."/>
            <person name="Lee S."/>
            <person name="Li M."/>
            <person name="Ming W."/>
            <person name="Munidasa M."/>
            <person name="Muniz J."/>
            <person name="Nguyen L."/>
            <person name="Hughes D."/>
            <person name="Osuji N."/>
            <person name="Pu L.-L."/>
            <person name="Puazo M."/>
            <person name="Qu C."/>
            <person name="Quiroz J."/>
            <person name="Raj R."/>
            <person name="Weissenberger G."/>
            <person name="Xin Y."/>
            <person name="Zou X."/>
            <person name="Han Y."/>
            <person name="Worley K."/>
            <person name="Muzny D."/>
            <person name="Gibbs R."/>
        </authorList>
    </citation>
    <scope>NUCLEOTIDE SEQUENCE</scope>
    <source>
        <strain evidence="1">Sampled in the wild</strain>
    </source>
</reference>
<proteinExistence type="predicted"/>
<protein>
    <recommendedName>
        <fullName evidence="3">DNA-directed DNA polymerase</fullName>
    </recommendedName>
</protein>
<dbReference type="Proteomes" id="UP000792457">
    <property type="component" value="Unassembled WGS sequence"/>
</dbReference>
<evidence type="ECO:0000313" key="1">
    <source>
        <dbReference type="EMBL" id="KAG8222741.1"/>
    </source>
</evidence>
<gene>
    <name evidence="1" type="ORF">J437_LFUL008139</name>
</gene>
<evidence type="ECO:0008006" key="3">
    <source>
        <dbReference type="Google" id="ProtNLM"/>
    </source>
</evidence>
<accession>A0A8K0NUU0</accession>
<keyword evidence="2" id="KW-1185">Reference proteome</keyword>